<protein>
    <submittedName>
        <fullName evidence="9">Peptidase U62 modulator of DNA gyrase</fullName>
    </submittedName>
</protein>
<keyword evidence="3" id="KW-0378">Hydrolase</keyword>
<dbReference type="Pfam" id="PF19289">
    <property type="entry name" value="PmbA_TldD_3rd"/>
    <property type="match status" value="1"/>
</dbReference>
<dbReference type="RefSeq" id="WP_013194352.1">
    <property type="nucleotide sequence ID" value="NC_014253.1"/>
</dbReference>
<dbReference type="KEGG" id="mev:Metev_0887"/>
<dbReference type="InterPro" id="IPR051463">
    <property type="entry name" value="Peptidase_U62_metallo"/>
</dbReference>
<keyword evidence="2" id="KW-0645">Protease</keyword>
<dbReference type="OrthoDB" id="98233at2157"/>
<dbReference type="SUPFAM" id="SSF111283">
    <property type="entry name" value="Putative modulator of DNA gyrase, PmbA/TldD"/>
    <property type="match status" value="1"/>
</dbReference>
<evidence type="ECO:0000256" key="2">
    <source>
        <dbReference type="ARBA" id="ARBA00022670"/>
    </source>
</evidence>
<dbReference type="GO" id="GO:0008237">
    <property type="term" value="F:metallopeptidase activity"/>
    <property type="evidence" value="ECO:0007669"/>
    <property type="project" value="UniProtKB-KW"/>
</dbReference>
<dbReference type="GeneID" id="9346516"/>
<dbReference type="AlphaFoldDB" id="D7E8W3"/>
<dbReference type="Gene3D" id="3.30.2290.10">
    <property type="entry name" value="PmbA/TldD superfamily"/>
    <property type="match status" value="1"/>
</dbReference>
<evidence type="ECO:0000313" key="9">
    <source>
        <dbReference type="EMBL" id="ADI73784.1"/>
    </source>
</evidence>
<evidence type="ECO:0000256" key="5">
    <source>
        <dbReference type="SAM" id="MobiDB-lite"/>
    </source>
</evidence>
<feature type="domain" description="Metalloprotease TldD/E C-terminal" evidence="7">
    <location>
        <begin position="214"/>
        <end position="442"/>
    </location>
</feature>
<keyword evidence="4" id="KW-0482">Metalloprotease</keyword>
<sequence>MRDVDFYDARVVEGTTTSIFLDNGKVEDISVDFSRGAGVRALCGGSWGFTSVDGNFDLDKTIDSAAKLAKTMDNKTPKEKINLKSSPEPEVKNTPNVKKDPRDIPIEEKVQILKDIDESANIEGVSNTTAIYTESIVKFEYTNSEGLDCEHELTRTGFAVSAVASGNGEYQVGRESRFDVSGFELFDENDALALGESAGHTAVDLLSAKKPKGGNMPVILNPELAGVFVHEAVGHASEADLVLEGNSVFENHIGEQIASSLVDVIDDPTLHKYGYYPFDAEGVQSSKTEIIKDGVLNSYLHSRETAAKLGGTPGNSRAQGYSEPVVRMSNTYIDNGESKFEEMLEEIGNGIYLIGSRGGQVNPGEGIFQFNAEKGYLVENGEISSLLRDVSLSGNTLEILKNVTMVGNDLEMNSGRCGKKGQLMPVSDGSPHILVSNALVGGA</sequence>
<name>D7E8W3_METEZ</name>
<gene>
    <name evidence="9" type="ordered locus">Metev_0887</name>
</gene>
<dbReference type="InterPro" id="IPR045569">
    <property type="entry name" value="Metalloprtase-TldD/E_C"/>
</dbReference>
<feature type="domain" description="Metalloprotease TldD/E central" evidence="8">
    <location>
        <begin position="99"/>
        <end position="206"/>
    </location>
</feature>
<reference evidence="9 10" key="1">
    <citation type="submission" date="2010-06" db="EMBL/GenBank/DDBJ databases">
        <title>Complete sequence chromosome of Methanohalobium evestigatum Z-7303.</title>
        <authorList>
            <consortium name="US DOE Joint Genome Institute"/>
            <person name="Lucas S."/>
            <person name="Copeland A."/>
            <person name="Lapidus A."/>
            <person name="Cheng J.-F."/>
            <person name="Bruce D."/>
            <person name="Goodwin L."/>
            <person name="Pitluck S."/>
            <person name="Saunders E."/>
            <person name="Detter J.C."/>
            <person name="Han C."/>
            <person name="Tapia R."/>
            <person name="Land M."/>
            <person name="Hauser L."/>
            <person name="Kyrpides N."/>
            <person name="Mikhailova N."/>
            <person name="Sieprawska-Lupa M."/>
            <person name="Whitman W.B."/>
            <person name="Anderson I."/>
            <person name="Woyke T."/>
        </authorList>
    </citation>
    <scope>NUCLEOTIDE SEQUENCE [LARGE SCALE GENOMIC DNA]</scope>
    <source>
        <strain evidence="10">ATCC BAA-1072 / DSM 3721 / NBRC 107634 / OCM 161 / Z-7303</strain>
    </source>
</reference>
<evidence type="ECO:0000259" key="6">
    <source>
        <dbReference type="Pfam" id="PF01523"/>
    </source>
</evidence>
<organism evidence="9 10">
    <name type="scientific">Methanohalobium evestigatum (strain ATCC BAA-1072 / DSM 3721 / NBRC 107634 / OCM 161 / Z-7303)</name>
    <dbReference type="NCBI Taxonomy" id="644295"/>
    <lineage>
        <taxon>Archaea</taxon>
        <taxon>Methanobacteriati</taxon>
        <taxon>Methanobacteriota</taxon>
        <taxon>Stenosarchaea group</taxon>
        <taxon>Methanomicrobia</taxon>
        <taxon>Methanosarcinales</taxon>
        <taxon>Methanosarcinaceae</taxon>
        <taxon>Methanohalobium</taxon>
    </lineage>
</organism>
<dbReference type="InterPro" id="IPR035068">
    <property type="entry name" value="TldD/PmbA_N"/>
</dbReference>
<dbReference type="GO" id="GO:0006508">
    <property type="term" value="P:proteolysis"/>
    <property type="evidence" value="ECO:0007669"/>
    <property type="project" value="UniProtKB-KW"/>
</dbReference>
<evidence type="ECO:0000259" key="7">
    <source>
        <dbReference type="Pfam" id="PF19289"/>
    </source>
</evidence>
<dbReference type="Proteomes" id="UP000000391">
    <property type="component" value="Chromosome"/>
</dbReference>
<dbReference type="InterPro" id="IPR025502">
    <property type="entry name" value="TldD"/>
</dbReference>
<dbReference type="EMBL" id="CP002069">
    <property type="protein sequence ID" value="ADI73784.1"/>
    <property type="molecule type" value="Genomic_DNA"/>
</dbReference>
<dbReference type="Pfam" id="PF01523">
    <property type="entry name" value="PmbA_TldD_1st"/>
    <property type="match status" value="1"/>
</dbReference>
<comment type="similarity">
    <text evidence="1">Belongs to the peptidase U62 family.</text>
</comment>
<dbReference type="InterPro" id="IPR002510">
    <property type="entry name" value="Metalloprtase-TldD/E_N"/>
</dbReference>
<dbReference type="GO" id="GO:0005829">
    <property type="term" value="C:cytosol"/>
    <property type="evidence" value="ECO:0007669"/>
    <property type="project" value="TreeGrafter"/>
</dbReference>
<evidence type="ECO:0000256" key="1">
    <source>
        <dbReference type="ARBA" id="ARBA00005836"/>
    </source>
</evidence>
<dbReference type="PIRSF" id="PIRSF004919">
    <property type="entry name" value="TldD"/>
    <property type="match status" value="1"/>
</dbReference>
<dbReference type="STRING" id="644295.Metev_0887"/>
<dbReference type="PANTHER" id="PTHR30624">
    <property type="entry name" value="UNCHARACTERIZED PROTEIN TLDD AND PMBA"/>
    <property type="match status" value="1"/>
</dbReference>
<evidence type="ECO:0000313" key="10">
    <source>
        <dbReference type="Proteomes" id="UP000000391"/>
    </source>
</evidence>
<keyword evidence="10" id="KW-1185">Reference proteome</keyword>
<accession>D7E8W3</accession>
<evidence type="ECO:0000259" key="8">
    <source>
        <dbReference type="Pfam" id="PF19290"/>
    </source>
</evidence>
<feature type="region of interest" description="Disordered" evidence="5">
    <location>
        <begin position="76"/>
        <end position="101"/>
    </location>
</feature>
<dbReference type="PANTHER" id="PTHR30624:SF0">
    <property type="entry name" value="METALLOPROTEASE SLR0863"/>
    <property type="match status" value="1"/>
</dbReference>
<dbReference type="Pfam" id="PF19290">
    <property type="entry name" value="PmbA_TldD_2nd"/>
    <property type="match status" value="1"/>
</dbReference>
<dbReference type="InterPro" id="IPR036059">
    <property type="entry name" value="TldD/PmbA_sf"/>
</dbReference>
<dbReference type="HOGENOM" id="CLU_026425_1_2_2"/>
<evidence type="ECO:0000256" key="4">
    <source>
        <dbReference type="ARBA" id="ARBA00023049"/>
    </source>
</evidence>
<evidence type="ECO:0000256" key="3">
    <source>
        <dbReference type="ARBA" id="ARBA00022801"/>
    </source>
</evidence>
<dbReference type="InterPro" id="IPR045570">
    <property type="entry name" value="Metalloprtase-TldD/E_cen_dom"/>
</dbReference>
<feature type="domain" description="Metalloprotease TldD/E N-terminal" evidence="6">
    <location>
        <begin position="7"/>
        <end position="69"/>
    </location>
</feature>
<proteinExistence type="inferred from homology"/>